<sequence length="218" mass="24855">MTYIKDREYYIKASNKAITNYVYSIPTRNLPVGWNFGIDINNPYTVSVIRSIGYEDNAAIGSQYTSIAAVNEVSKLIAEDIRNGKISTDTMKEIYGQEIWAKSAEVVKNISDENKDLSKEQQAVETAVQPIIGYMKEKYTPVKGFAMIGMLNSELIQLYHERWENGLLNVAKYNIKSKVKSIALSDNNIMTFEHLDNIMKTMGLERSMFDEIFDDLSF</sequence>
<gene>
    <name evidence="1" type="ORF">HNP92_001987</name>
</gene>
<protein>
    <submittedName>
        <fullName evidence="1">Uncharacterized protein</fullName>
    </submittedName>
</protein>
<evidence type="ECO:0000313" key="1">
    <source>
        <dbReference type="EMBL" id="MBB6402663.1"/>
    </source>
</evidence>
<comment type="caution">
    <text evidence="1">The sequence shown here is derived from an EMBL/GenBank/DDBJ whole genome shotgun (WGS) entry which is preliminary data.</text>
</comment>
<name>A0A7J9S9T9_METMI</name>
<organism evidence="1 2">
    <name type="scientific">Methanococcus maripaludis</name>
    <name type="common">Methanococcus deltae</name>
    <dbReference type="NCBI Taxonomy" id="39152"/>
    <lineage>
        <taxon>Archaea</taxon>
        <taxon>Methanobacteriati</taxon>
        <taxon>Methanobacteriota</taxon>
        <taxon>Methanomada group</taxon>
        <taxon>Methanococci</taxon>
        <taxon>Methanococcales</taxon>
        <taxon>Methanococcaceae</taxon>
        <taxon>Methanococcus</taxon>
    </lineage>
</organism>
<reference evidence="1 2" key="1">
    <citation type="submission" date="2020-08" db="EMBL/GenBank/DDBJ databases">
        <title>Genomic Encyclopedia of Type Strains, Phase IV (KMG-V): Genome sequencing to study the core and pangenomes of soil and plant-associated prokaryotes.</title>
        <authorList>
            <person name="Whitman W."/>
        </authorList>
    </citation>
    <scope>NUCLEOTIDE SEQUENCE [LARGE SCALE GENOMIC DNA]</scope>
    <source>
        <strain evidence="1 2">C11</strain>
    </source>
</reference>
<evidence type="ECO:0000313" key="2">
    <source>
        <dbReference type="Proteomes" id="UP000536195"/>
    </source>
</evidence>
<dbReference type="AlphaFoldDB" id="A0A7J9S9T9"/>
<dbReference type="EMBL" id="JACHEC010000006">
    <property type="protein sequence ID" value="MBB6402663.1"/>
    <property type="molecule type" value="Genomic_DNA"/>
</dbReference>
<dbReference type="Proteomes" id="UP000536195">
    <property type="component" value="Unassembled WGS sequence"/>
</dbReference>
<proteinExistence type="predicted"/>
<accession>A0A7J9S9T9</accession>
<dbReference type="RefSeq" id="WP_184231106.1">
    <property type="nucleotide sequence ID" value="NZ_JACHEC010000006.1"/>
</dbReference>